<feature type="region of interest" description="Disordered" evidence="2">
    <location>
        <begin position="448"/>
        <end position="513"/>
    </location>
</feature>
<evidence type="ECO:0000256" key="1">
    <source>
        <dbReference type="SAM" id="Coils"/>
    </source>
</evidence>
<feature type="compositionally biased region" description="Polar residues" evidence="2">
    <location>
        <begin position="583"/>
        <end position="592"/>
    </location>
</feature>
<keyword evidence="1" id="KW-0175">Coiled coil</keyword>
<evidence type="ECO:0000256" key="4">
    <source>
        <dbReference type="SAM" id="SignalP"/>
    </source>
</evidence>
<feature type="compositionally biased region" description="Polar residues" evidence="2">
    <location>
        <begin position="452"/>
        <end position="471"/>
    </location>
</feature>
<dbReference type="PANTHER" id="PTHR16502">
    <property type="entry name" value="KERATINOCYTE-ASSOCIATED TRANSMEMBRANE PROTEIN 2"/>
    <property type="match status" value="1"/>
</dbReference>
<gene>
    <name evidence="5" type="primary">AVEN_35726_1</name>
    <name evidence="5" type="ORF">CEXT_54041</name>
</gene>
<evidence type="ECO:0000256" key="3">
    <source>
        <dbReference type="SAM" id="Phobius"/>
    </source>
</evidence>
<accession>A0AAV4NQM5</accession>
<name>A0AAV4NQM5_CAEEX</name>
<protein>
    <submittedName>
        <fullName evidence="5">Uncharacterized protein</fullName>
    </submittedName>
</protein>
<feature type="compositionally biased region" description="Low complexity" evidence="2">
    <location>
        <begin position="264"/>
        <end position="273"/>
    </location>
</feature>
<feature type="compositionally biased region" description="Polar residues" evidence="2">
    <location>
        <begin position="486"/>
        <end position="503"/>
    </location>
</feature>
<feature type="region of interest" description="Disordered" evidence="2">
    <location>
        <begin position="237"/>
        <end position="273"/>
    </location>
</feature>
<organism evidence="5 6">
    <name type="scientific">Caerostris extrusa</name>
    <name type="common">Bark spider</name>
    <name type="synonym">Caerostris bankana</name>
    <dbReference type="NCBI Taxonomy" id="172846"/>
    <lineage>
        <taxon>Eukaryota</taxon>
        <taxon>Metazoa</taxon>
        <taxon>Ecdysozoa</taxon>
        <taxon>Arthropoda</taxon>
        <taxon>Chelicerata</taxon>
        <taxon>Arachnida</taxon>
        <taxon>Araneae</taxon>
        <taxon>Araneomorphae</taxon>
        <taxon>Entelegynae</taxon>
        <taxon>Araneoidea</taxon>
        <taxon>Araneidae</taxon>
        <taxon>Caerostris</taxon>
    </lineage>
</organism>
<sequence length="726" mass="81366">MSATISSQLNYSLFLKLLYSVILIHCCFSAPVNNTESIYSLFLKELEFNQCSIPDKVQLPFNDAHLNNFEYLSSYLQICQNTESTIRSKEAVNLCKEIINNIRSISCSPKTISLPDIDVQLSKNICPDIANLTNSVPEDKSFLKRLTDGFICEIMCEKEFEKACQILLWSYEVQKQISDNENIAQNKLAPNSFEKTLETNDNLKANNEMNENKTPQAETSKAANNTLHSILQTVKNEATTDQKSTQTSSNVNEPQEKSSSTNKNADQNQQIPNQQINDAVQLTKDTKTHIANTLDKITETVASTSIVTLGNEQDEINPDNVNFAGNVEEPRDHPDNQELKNDLTLNEIDTEKENNNKLTNQLGNEKKSQNVEDLQMNEKGTQLANNLSGNNHIMKENEKVEVSSITIIGGEGINQKQIKTNITSNTPDIKVTEQHLQNTDITAHVTDHAEHQPNSITAAQDKSQMKTITRTETPDQTKDSGVQKISGLTSIDSNHTTDVNEGNGNKLKNPISPDISKQVKETDQTNINSGNMPVKTKPEILDENPTVQSIGISNTEMSSFTSSPSKVPTESTILLEKMEGENDINQPGQNNEDQYDLENTGDDEFSSPDYDGNNLYDAKNKEPNPEIPTPVKVPKESISNQNEKPIPNDFSPNLFEHGQSDIQMIATFPDAEDSHFFFYFLSIVLIVMIGYLVFHNKQKIIALIVEGRHERNRRSHRVGYKKLENK</sequence>
<evidence type="ECO:0000256" key="2">
    <source>
        <dbReference type="SAM" id="MobiDB-lite"/>
    </source>
</evidence>
<feature type="coiled-coil region" evidence="1">
    <location>
        <begin position="341"/>
        <end position="368"/>
    </location>
</feature>
<keyword evidence="6" id="KW-1185">Reference proteome</keyword>
<dbReference type="InterPro" id="IPR037645">
    <property type="entry name" value="KCT2"/>
</dbReference>
<feature type="chain" id="PRO_5043663281" evidence="4">
    <location>
        <begin position="30"/>
        <end position="726"/>
    </location>
</feature>
<comment type="caution">
    <text evidence="5">The sequence shown here is derived from an EMBL/GenBank/DDBJ whole genome shotgun (WGS) entry which is preliminary data.</text>
</comment>
<evidence type="ECO:0000313" key="5">
    <source>
        <dbReference type="EMBL" id="GIX87061.1"/>
    </source>
</evidence>
<feature type="signal peptide" evidence="4">
    <location>
        <begin position="1"/>
        <end position="29"/>
    </location>
</feature>
<feature type="region of interest" description="Disordered" evidence="2">
    <location>
        <begin position="580"/>
        <end position="637"/>
    </location>
</feature>
<keyword evidence="3" id="KW-0472">Membrane</keyword>
<feature type="compositionally biased region" description="Polar residues" evidence="2">
    <location>
        <begin position="237"/>
        <end position="263"/>
    </location>
</feature>
<keyword evidence="4" id="KW-0732">Signal</keyword>
<dbReference type="PANTHER" id="PTHR16502:SF0">
    <property type="entry name" value="KERATINOCYTE-ASSOCIATED TRANSMEMBRANE PROTEIN 2"/>
    <property type="match status" value="1"/>
</dbReference>
<dbReference type="EMBL" id="BPLR01003646">
    <property type="protein sequence ID" value="GIX87061.1"/>
    <property type="molecule type" value="Genomic_DNA"/>
</dbReference>
<reference evidence="5 6" key="1">
    <citation type="submission" date="2021-06" db="EMBL/GenBank/DDBJ databases">
        <title>Caerostris extrusa draft genome.</title>
        <authorList>
            <person name="Kono N."/>
            <person name="Arakawa K."/>
        </authorList>
    </citation>
    <scope>NUCLEOTIDE SEQUENCE [LARGE SCALE GENOMIC DNA]</scope>
</reference>
<dbReference type="Pfam" id="PF17818">
    <property type="entry name" value="KCT2"/>
    <property type="match status" value="1"/>
</dbReference>
<feature type="compositionally biased region" description="Acidic residues" evidence="2">
    <location>
        <begin position="593"/>
        <end position="606"/>
    </location>
</feature>
<proteinExistence type="predicted"/>
<feature type="transmembrane region" description="Helical" evidence="3">
    <location>
        <begin position="676"/>
        <end position="694"/>
    </location>
</feature>
<keyword evidence="3" id="KW-1133">Transmembrane helix</keyword>
<keyword evidence="3" id="KW-0812">Transmembrane</keyword>
<dbReference type="AlphaFoldDB" id="A0AAV4NQM5"/>
<evidence type="ECO:0000313" key="6">
    <source>
        <dbReference type="Proteomes" id="UP001054945"/>
    </source>
</evidence>
<dbReference type="Proteomes" id="UP001054945">
    <property type="component" value="Unassembled WGS sequence"/>
</dbReference>